<dbReference type="KEGG" id="ehx:EMIHUDRAFT_458330"/>
<reference evidence="2" key="1">
    <citation type="journal article" date="2013" name="Nature">
        <title>Pan genome of the phytoplankton Emiliania underpins its global distribution.</title>
        <authorList>
            <person name="Read B.A."/>
            <person name="Kegel J."/>
            <person name="Klute M.J."/>
            <person name="Kuo A."/>
            <person name="Lefebvre S.C."/>
            <person name="Maumus F."/>
            <person name="Mayer C."/>
            <person name="Miller J."/>
            <person name="Monier A."/>
            <person name="Salamov A."/>
            <person name="Young J."/>
            <person name="Aguilar M."/>
            <person name="Claverie J.M."/>
            <person name="Frickenhaus S."/>
            <person name="Gonzalez K."/>
            <person name="Herman E.K."/>
            <person name="Lin Y.C."/>
            <person name="Napier J."/>
            <person name="Ogata H."/>
            <person name="Sarno A.F."/>
            <person name="Shmutz J."/>
            <person name="Schroeder D."/>
            <person name="de Vargas C."/>
            <person name="Verret F."/>
            <person name="von Dassow P."/>
            <person name="Valentin K."/>
            <person name="Van de Peer Y."/>
            <person name="Wheeler G."/>
            <person name="Dacks J.B."/>
            <person name="Delwiche C.F."/>
            <person name="Dyhrman S.T."/>
            <person name="Glockner G."/>
            <person name="John U."/>
            <person name="Richards T."/>
            <person name="Worden A.Z."/>
            <person name="Zhang X."/>
            <person name="Grigoriev I.V."/>
            <person name="Allen A.E."/>
            <person name="Bidle K."/>
            <person name="Borodovsky M."/>
            <person name="Bowler C."/>
            <person name="Brownlee C."/>
            <person name="Cock J.M."/>
            <person name="Elias M."/>
            <person name="Gladyshev V.N."/>
            <person name="Groth M."/>
            <person name="Guda C."/>
            <person name="Hadaegh A."/>
            <person name="Iglesias-Rodriguez M.D."/>
            <person name="Jenkins J."/>
            <person name="Jones B.M."/>
            <person name="Lawson T."/>
            <person name="Leese F."/>
            <person name="Lindquist E."/>
            <person name="Lobanov A."/>
            <person name="Lomsadze A."/>
            <person name="Malik S.B."/>
            <person name="Marsh M.E."/>
            <person name="Mackinder L."/>
            <person name="Mock T."/>
            <person name="Mueller-Roeber B."/>
            <person name="Pagarete A."/>
            <person name="Parker M."/>
            <person name="Probert I."/>
            <person name="Quesneville H."/>
            <person name="Raines C."/>
            <person name="Rensing S.A."/>
            <person name="Riano-Pachon D.M."/>
            <person name="Richier S."/>
            <person name="Rokitta S."/>
            <person name="Shiraiwa Y."/>
            <person name="Soanes D.M."/>
            <person name="van der Giezen M."/>
            <person name="Wahlund T.M."/>
            <person name="Williams B."/>
            <person name="Wilson W."/>
            <person name="Wolfe G."/>
            <person name="Wurch L.L."/>
        </authorList>
    </citation>
    <scope>NUCLEOTIDE SEQUENCE</scope>
</reference>
<organism evidence="1 2">
    <name type="scientific">Emiliania huxleyi (strain CCMP1516)</name>
    <dbReference type="NCBI Taxonomy" id="280463"/>
    <lineage>
        <taxon>Eukaryota</taxon>
        <taxon>Haptista</taxon>
        <taxon>Haptophyta</taxon>
        <taxon>Prymnesiophyceae</taxon>
        <taxon>Isochrysidales</taxon>
        <taxon>Noelaerhabdaceae</taxon>
        <taxon>Emiliania</taxon>
    </lineage>
</organism>
<dbReference type="Proteomes" id="UP000013827">
    <property type="component" value="Unassembled WGS sequence"/>
</dbReference>
<dbReference type="EnsemblProtists" id="EOD21580">
    <property type="protein sequence ID" value="EOD21580"/>
    <property type="gene ID" value="EMIHUDRAFT_458330"/>
</dbReference>
<evidence type="ECO:0000313" key="1">
    <source>
        <dbReference type="EnsemblProtists" id="EOD21580"/>
    </source>
</evidence>
<dbReference type="RefSeq" id="XP_005774009.1">
    <property type="nucleotide sequence ID" value="XM_005773952.1"/>
</dbReference>
<sequence>MNEPSLSLSEPFIALTDAEILSAEELPAASAAHSAPRVGLLHLHPARLLLAVLLATQVSWGSAGNANSSIVGELIAMNRGDVGGRLTPPHTLDALVSLGAAAFGKHEASPKSGEGILLLPEHRLAMCIIPKNGCTTLKWVAMVLLGHSPSSVCGCKSSKWGCLGNSINMHSGNQSISGRYWNGSLQVHSEGTLRSHMDAVRAAFTSPSWTVVGLSWQEGLRTQRTKATTAAWGTG</sequence>
<dbReference type="GeneID" id="17267126"/>
<proteinExistence type="predicted"/>
<keyword evidence="2" id="KW-1185">Reference proteome</keyword>
<protein>
    <submittedName>
        <fullName evidence="1">Uncharacterized protein</fullName>
    </submittedName>
</protein>
<evidence type="ECO:0000313" key="2">
    <source>
        <dbReference type="Proteomes" id="UP000013827"/>
    </source>
</evidence>
<reference evidence="1" key="2">
    <citation type="submission" date="2024-10" db="UniProtKB">
        <authorList>
            <consortium name="EnsemblProtists"/>
        </authorList>
    </citation>
    <scope>IDENTIFICATION</scope>
</reference>
<name>A0A0D3JDJ5_EMIH1</name>
<accession>A0A0D3JDJ5</accession>
<dbReference type="HOGENOM" id="CLU_1182039_0_0_1"/>
<dbReference type="AlphaFoldDB" id="A0A0D3JDJ5"/>
<dbReference type="PaxDb" id="2903-EOD21580"/>